<evidence type="ECO:0000313" key="2">
    <source>
        <dbReference type="EMBL" id="SUZ78622.1"/>
    </source>
</evidence>
<dbReference type="InterPro" id="IPR033932">
    <property type="entry name" value="YtcJ-like"/>
</dbReference>
<feature type="domain" description="Amidohydrolase 3" evidence="1">
    <location>
        <begin position="80"/>
        <end position="571"/>
    </location>
</feature>
<dbReference type="Pfam" id="PF07969">
    <property type="entry name" value="Amidohydro_3"/>
    <property type="match status" value="1"/>
</dbReference>
<dbReference type="EMBL" id="UINC01001360">
    <property type="protein sequence ID" value="SUZ78622.1"/>
    <property type="molecule type" value="Genomic_DNA"/>
</dbReference>
<proteinExistence type="predicted"/>
<organism evidence="2">
    <name type="scientific">marine metagenome</name>
    <dbReference type="NCBI Taxonomy" id="408172"/>
    <lineage>
        <taxon>unclassified sequences</taxon>
        <taxon>metagenomes</taxon>
        <taxon>ecological metagenomes</taxon>
    </lineage>
</organism>
<dbReference type="Gene3D" id="3.20.20.140">
    <property type="entry name" value="Metal-dependent hydrolases"/>
    <property type="match status" value="1"/>
</dbReference>
<dbReference type="AlphaFoldDB" id="A0A381QGZ6"/>
<dbReference type="GO" id="GO:0016810">
    <property type="term" value="F:hydrolase activity, acting on carbon-nitrogen (but not peptide) bonds"/>
    <property type="evidence" value="ECO:0007669"/>
    <property type="project" value="InterPro"/>
</dbReference>
<dbReference type="Gene3D" id="2.30.40.10">
    <property type="entry name" value="Urease, subunit C, domain 1"/>
    <property type="match status" value="1"/>
</dbReference>
<dbReference type="InterPro" id="IPR013108">
    <property type="entry name" value="Amidohydro_3"/>
</dbReference>
<dbReference type="Gene3D" id="3.10.310.70">
    <property type="match status" value="1"/>
</dbReference>
<protein>
    <recommendedName>
        <fullName evidence="1">Amidohydrolase 3 domain-containing protein</fullName>
    </recommendedName>
</protein>
<dbReference type="InterPro" id="IPR011059">
    <property type="entry name" value="Metal-dep_hydrolase_composite"/>
</dbReference>
<dbReference type="PROSITE" id="PS51257">
    <property type="entry name" value="PROKAR_LIPOPROTEIN"/>
    <property type="match status" value="1"/>
</dbReference>
<accession>A0A381QGZ6</accession>
<dbReference type="SUPFAM" id="SSF51338">
    <property type="entry name" value="Composite domain of metallo-dependent hydrolases"/>
    <property type="match status" value="1"/>
</dbReference>
<dbReference type="PANTHER" id="PTHR22642:SF2">
    <property type="entry name" value="PROTEIN LONG AFTER FAR-RED 3"/>
    <property type="match status" value="1"/>
</dbReference>
<dbReference type="InterPro" id="IPR032466">
    <property type="entry name" value="Metal_Hydrolase"/>
</dbReference>
<sequence>MPRFINMFLVMMLVVVSTSFLGCATDEVQELADVVLTNGKVVTVDDALPEAQAIAIRGDRIIAVGTNEEITALVGELTSTIDLAGRLALPGFIEGHGHYTSLGRSKTILDLTQVESWDEIVVMVADAVQSASPDQWIEGRGWHQEKWNEVPPGSVEGVPTHTTLSAVSNNNPVVLGHASGHAAFANAYALELSGINNQTPDPPGGTIVRDADGSATGLLRENADGLVYRVVEKEKAQLSEAEKWNEFSHQVELAGEEALSKGVTTFHDAGASFATIDGFKQLADEGRLPVRLYVMVRSESNVSMDDALPSYRMIGYGGNHLTVRSIKRQIDGALGSHGAWLLEPYEDMPSSTGLWVEEPDDIETTAQLAAKHGFQLNTHAIGDRANREVLDIYERTFPEGAGGQMRWRIEHAQHVHPDDVRRFADLGVIASMQGVHATSDAPWVYARLGVKRAESGAYLWRSLIEAGVMVTNGTDTPVEDVSPISSLYSSVVRQDRDGNEFFPGQRMTRLEALQSYTINNAYAAFEEDIKGSITVGKLADITVLDRDIMTVPEAEIARAQVDMTIVGGEIRFERGSR</sequence>
<reference evidence="2" key="1">
    <citation type="submission" date="2018-05" db="EMBL/GenBank/DDBJ databases">
        <authorList>
            <person name="Lanie J.A."/>
            <person name="Ng W.-L."/>
            <person name="Kazmierczak K.M."/>
            <person name="Andrzejewski T.M."/>
            <person name="Davidsen T.M."/>
            <person name="Wayne K.J."/>
            <person name="Tettelin H."/>
            <person name="Glass J.I."/>
            <person name="Rusch D."/>
            <person name="Podicherti R."/>
            <person name="Tsui H.-C.T."/>
            <person name="Winkler M.E."/>
        </authorList>
    </citation>
    <scope>NUCLEOTIDE SEQUENCE</scope>
</reference>
<dbReference type="SUPFAM" id="SSF51556">
    <property type="entry name" value="Metallo-dependent hydrolases"/>
    <property type="match status" value="1"/>
</dbReference>
<evidence type="ECO:0000259" key="1">
    <source>
        <dbReference type="Pfam" id="PF07969"/>
    </source>
</evidence>
<dbReference type="CDD" id="cd01300">
    <property type="entry name" value="YtcJ_like"/>
    <property type="match status" value="1"/>
</dbReference>
<gene>
    <name evidence="2" type="ORF">METZ01_LOCUS31476</name>
</gene>
<name>A0A381QGZ6_9ZZZZ</name>
<dbReference type="PANTHER" id="PTHR22642">
    <property type="entry name" value="IMIDAZOLONEPROPIONASE"/>
    <property type="match status" value="1"/>
</dbReference>